<keyword evidence="5" id="KW-1185">Reference proteome</keyword>
<reference evidence="2" key="1">
    <citation type="submission" date="2022-10" db="EMBL/GenBank/DDBJ databases">
        <authorList>
            <person name="Chen Y."/>
            <person name="Dougan E. K."/>
            <person name="Chan C."/>
            <person name="Rhodes N."/>
            <person name="Thang M."/>
        </authorList>
    </citation>
    <scope>NUCLEOTIDE SEQUENCE</scope>
</reference>
<sequence length="1133" mass="126220">MCEVDESSKVVSFVEKPIPGQRGCDFPFVSPLFYILEPRTWKKIPEFNVAACRSANGTTSAAPSAPGSSFSFGRFVQHAIEELKLPFWGMRMPGAFHLIGASTGLEEYRQLDRTFSSVNSLDRSDGTSGRFRTKTYARVGLMGNPSDGFHGKTLSVTIRNFWASAELWESAQLRLLPHPLFDPSTFSGLADLHFIGRREGYYGGTRLLMATCKRFQELCTSRGIALPSKNFTLRYDTNIPRQVGLAGSSAIVNSVFQALMKFFNLSEEHIPLERQPSFILSVESELGIQAGLQDRVVQVYQGLVFMDFDAQHMKDRHLDAVEREEKGYGRHQKGLGMWVQQDPPWESPRVTRYERLSRSSFDWLSSLPFFIAYEADPSDSGKIHSNVRARWDAGESEWPEVEVDDVGHFIAPRQIAGFLALATMAVMQGMAWRGKRLKRTKGGLTGKVAPATNELLDWHHLGGVPATKERCQYANIKYLGMAYDLAKGMPQPWWSKTMEGDIGDPGWKVRPVYELNMDSESCGADVIPAEECADAMEVEVDEIATGYDFQSKLKAQFSAGAFIDDFGAGFSFTQTAEFGFINRKAKDFRFTWSSAVCNVYHAVVQGGTQLSKEFRAAVEALPKMPENYDQGDVAYEQFVDDWGTHFSKDIYMGTRVSRFRQFEEKALNKELRGGFDLKAAVKADLKFAHAEADDSVSAKGHSGSFIRHQAMAKYDVCVGAHGVCPPDITLAQWHRAAVQDPMPLEVTFESILTLVTTNHFNADIDEKRKHLAKYIIKKYCRGELQCNMVVPEIYSTEVRELPSGSHVSTAVSLQGTTYVATQGHFFWWHNHADGWSTSCEGVEPHILKYSHNAWEELSGISFPQMASFALAASSERIFVVGGLSPVKGVCSYSGSKRIHEIDLANEQVRSIGELSQSRIWLAAVVLNDEWLYAIGGALYQQKAPHHYELSSLSSAEAFNVRTNELRQTPNMREARIWPAVATLDGSIFVAGGCEVSLFPPLNTAEYLHAFSGRWIPLEESLSVPRAGASMVLSHGQLLVFGGFTWNGNLGRYQSLEDVEVLPSTNAGNKSSLLAWRKHMHGRLMTEPRAWMAAVEASDSRQTNRVVLVGGLTDVDNGHSEARRVEVWSLPNVA</sequence>
<evidence type="ECO:0000313" key="4">
    <source>
        <dbReference type="EMBL" id="CAL4764356.1"/>
    </source>
</evidence>
<dbReference type="GO" id="GO:0005524">
    <property type="term" value="F:ATP binding"/>
    <property type="evidence" value="ECO:0007669"/>
    <property type="project" value="InterPro"/>
</dbReference>
<dbReference type="SUPFAM" id="SSF54211">
    <property type="entry name" value="Ribosomal protein S5 domain 2-like"/>
    <property type="match status" value="1"/>
</dbReference>
<dbReference type="SMART" id="SM00612">
    <property type="entry name" value="Kelch"/>
    <property type="match status" value="3"/>
</dbReference>
<dbReference type="OrthoDB" id="1366754at2759"/>
<organism evidence="2">
    <name type="scientific">Cladocopium goreaui</name>
    <dbReference type="NCBI Taxonomy" id="2562237"/>
    <lineage>
        <taxon>Eukaryota</taxon>
        <taxon>Sar</taxon>
        <taxon>Alveolata</taxon>
        <taxon>Dinophyceae</taxon>
        <taxon>Suessiales</taxon>
        <taxon>Symbiodiniaceae</taxon>
        <taxon>Cladocopium</taxon>
    </lineage>
</organism>
<dbReference type="InterPro" id="IPR006204">
    <property type="entry name" value="GHMP_kinase_N_dom"/>
</dbReference>
<dbReference type="PANTHER" id="PTHR38710">
    <property type="entry name" value="WITH PUTATIVE URIDYL PYROPHOSPHORYLASE-RELATED"/>
    <property type="match status" value="1"/>
</dbReference>
<name>A0A9P1FHA7_9DINO</name>
<dbReference type="Pfam" id="PF01823">
    <property type="entry name" value="MACPF"/>
    <property type="match status" value="1"/>
</dbReference>
<dbReference type="InterPro" id="IPR020568">
    <property type="entry name" value="Ribosomal_Su5_D2-typ_SF"/>
</dbReference>
<proteinExistence type="predicted"/>
<comment type="caution">
    <text evidence="2">The sequence shown here is derived from an EMBL/GenBank/DDBJ whole genome shotgun (WGS) entry which is preliminary data.</text>
</comment>
<dbReference type="Pfam" id="PF00288">
    <property type="entry name" value="GHMP_kinases_N"/>
    <property type="match status" value="1"/>
</dbReference>
<evidence type="ECO:0000313" key="3">
    <source>
        <dbReference type="EMBL" id="CAL1130419.1"/>
    </source>
</evidence>
<accession>A0A9P1FHA7</accession>
<evidence type="ECO:0000313" key="5">
    <source>
        <dbReference type="Proteomes" id="UP001152797"/>
    </source>
</evidence>
<dbReference type="InterPro" id="IPR053034">
    <property type="entry name" value="Glucuronokinase-like"/>
</dbReference>
<dbReference type="AlphaFoldDB" id="A0A9P1FHA7"/>
<evidence type="ECO:0000313" key="2">
    <source>
        <dbReference type="EMBL" id="CAI3977044.1"/>
    </source>
</evidence>
<dbReference type="EMBL" id="CAMXCT010000316">
    <property type="protein sequence ID" value="CAI3977044.1"/>
    <property type="molecule type" value="Genomic_DNA"/>
</dbReference>
<dbReference type="SUPFAM" id="SSF117281">
    <property type="entry name" value="Kelch motif"/>
    <property type="match status" value="1"/>
</dbReference>
<protein>
    <submittedName>
        <fullName evidence="4">Probable glucuronokinase 2</fullName>
    </submittedName>
</protein>
<dbReference type="InterPro" id="IPR014721">
    <property type="entry name" value="Ribsml_uS5_D2-typ_fold_subgr"/>
</dbReference>
<dbReference type="Proteomes" id="UP001152797">
    <property type="component" value="Unassembled WGS sequence"/>
</dbReference>
<dbReference type="EMBL" id="CAMXCT030000316">
    <property type="protein sequence ID" value="CAL4764356.1"/>
    <property type="molecule type" value="Genomic_DNA"/>
</dbReference>
<dbReference type="Gene3D" id="3.30.230.10">
    <property type="match status" value="1"/>
</dbReference>
<reference evidence="3" key="2">
    <citation type="submission" date="2024-04" db="EMBL/GenBank/DDBJ databases">
        <authorList>
            <person name="Chen Y."/>
            <person name="Shah S."/>
            <person name="Dougan E. K."/>
            <person name="Thang M."/>
            <person name="Chan C."/>
        </authorList>
    </citation>
    <scope>NUCLEOTIDE SEQUENCE [LARGE SCALE GENOMIC DNA]</scope>
</reference>
<dbReference type="InterPro" id="IPR006652">
    <property type="entry name" value="Kelch_1"/>
</dbReference>
<dbReference type="EMBL" id="CAMXCT020000316">
    <property type="protein sequence ID" value="CAL1130419.1"/>
    <property type="molecule type" value="Genomic_DNA"/>
</dbReference>
<gene>
    <name evidence="2" type="ORF">C1SCF055_LOCUS5223</name>
</gene>
<dbReference type="InterPro" id="IPR015915">
    <property type="entry name" value="Kelch-typ_b-propeller"/>
</dbReference>
<dbReference type="Gene3D" id="2.120.10.80">
    <property type="entry name" value="Kelch-type beta propeller"/>
    <property type="match status" value="1"/>
</dbReference>
<feature type="domain" description="MACPF" evidence="1">
    <location>
        <begin position="462"/>
        <end position="787"/>
    </location>
</feature>
<dbReference type="InterPro" id="IPR020864">
    <property type="entry name" value="MACPF"/>
</dbReference>
<evidence type="ECO:0000259" key="1">
    <source>
        <dbReference type="PROSITE" id="PS51412"/>
    </source>
</evidence>
<dbReference type="PANTHER" id="PTHR38710:SF1">
    <property type="entry name" value="WITH PUTATIVE URIDYL PYROPHOSPHORYLASE-RELATED"/>
    <property type="match status" value="1"/>
</dbReference>
<dbReference type="PROSITE" id="PS51412">
    <property type="entry name" value="MACPF_2"/>
    <property type="match status" value="1"/>
</dbReference>